<dbReference type="EMBL" id="MK500596">
    <property type="protein sequence ID" value="QBK93450.1"/>
    <property type="molecule type" value="Genomic_DNA"/>
</dbReference>
<dbReference type="InterPro" id="IPR011604">
    <property type="entry name" value="PDDEXK-like_dom_sf"/>
</dbReference>
<dbReference type="SUPFAM" id="SSF52980">
    <property type="entry name" value="Restriction endonuclease-like"/>
    <property type="match status" value="1"/>
</dbReference>
<dbReference type="InterPro" id="IPR019080">
    <property type="entry name" value="YqaJ_viral_recombinase"/>
</dbReference>
<dbReference type="CDD" id="cd22343">
    <property type="entry name" value="PDDEXK_lambda_exonuclease-like"/>
    <property type="match status" value="1"/>
</dbReference>
<dbReference type="PANTHER" id="PTHR46609">
    <property type="entry name" value="EXONUCLEASE, PHAGE-TYPE/RECB, C-TERMINAL DOMAIN-CONTAINING PROTEIN"/>
    <property type="match status" value="1"/>
</dbReference>
<protein>
    <submittedName>
        <fullName evidence="2">YqaJ-like recombinase</fullName>
    </submittedName>
</protein>
<proteinExistence type="predicted"/>
<dbReference type="InterPro" id="IPR051703">
    <property type="entry name" value="NF-kappa-B_Signaling_Reg"/>
</dbReference>
<dbReference type="PANTHER" id="PTHR46609:SF6">
    <property type="entry name" value="EXONUCLEASE, PHAGE-TYPE_RECB, C-TERMINAL DOMAIN-CONTAINING PROTEIN-RELATED"/>
    <property type="match status" value="1"/>
</dbReference>
<accession>A0A481ZEA6</accession>
<dbReference type="InterPro" id="IPR011335">
    <property type="entry name" value="Restrct_endonuc-II-like"/>
</dbReference>
<organism evidence="2">
    <name type="scientific">Pithovirus LCPAC404</name>
    <dbReference type="NCBI Taxonomy" id="2506597"/>
    <lineage>
        <taxon>Viruses</taxon>
        <taxon>Pithoviruses</taxon>
    </lineage>
</organism>
<evidence type="ECO:0000259" key="1">
    <source>
        <dbReference type="Pfam" id="PF09588"/>
    </source>
</evidence>
<dbReference type="Gene3D" id="3.90.320.10">
    <property type="match status" value="1"/>
</dbReference>
<feature type="domain" description="YqaJ viral recombinase" evidence="1">
    <location>
        <begin position="25"/>
        <end position="154"/>
    </location>
</feature>
<sequence>MADDLWIDKGTFKVLSHEDKIRTIRRRLTASSFAAAMGLCKFTTQDELVDKIEKRTEPKPMNEDMKRGIELEGYVITLYTNYTRNTVINSTFGVPHNDKRIGGIPDGLVCQDGMVEIKCPKRIYRALFYEECMVDPKKYIFPSHYIQMQGYLAIFDRKWCDYVVYSHSEQLLKIIRIYRNKQYWDKIVYPKLCDFMITHLGWEDDLDF</sequence>
<name>A0A481ZEA6_9VIRU</name>
<reference evidence="2" key="1">
    <citation type="journal article" date="2019" name="MBio">
        <title>Virus Genomes from Deep Sea Sediments Expand the Ocean Megavirome and Support Independent Origins of Viral Gigantism.</title>
        <authorList>
            <person name="Backstrom D."/>
            <person name="Yutin N."/>
            <person name="Jorgensen S.L."/>
            <person name="Dharamshi J."/>
            <person name="Homa F."/>
            <person name="Zaremba-Niedwiedzka K."/>
            <person name="Spang A."/>
            <person name="Wolf Y.I."/>
            <person name="Koonin E.V."/>
            <person name="Ettema T.J."/>
        </authorList>
    </citation>
    <scope>NUCLEOTIDE SEQUENCE</scope>
</reference>
<dbReference type="Pfam" id="PF09588">
    <property type="entry name" value="YqaJ"/>
    <property type="match status" value="1"/>
</dbReference>
<gene>
    <name evidence="2" type="ORF">LCPAC404_01540</name>
</gene>
<evidence type="ECO:0000313" key="2">
    <source>
        <dbReference type="EMBL" id="QBK93450.1"/>
    </source>
</evidence>